<evidence type="ECO:0000313" key="2">
    <source>
        <dbReference type="Proteomes" id="UP000466442"/>
    </source>
</evidence>
<accession>A0A6A4K131</accession>
<dbReference type="Proteomes" id="UP000466442">
    <property type="component" value="Unassembled WGS sequence"/>
</dbReference>
<reference evidence="1" key="1">
    <citation type="journal article" date="2021" name="Mol. Ecol. Resour.">
        <title>Apolygus lucorum genome provides insights into omnivorousness and mesophyll feeding.</title>
        <authorList>
            <person name="Liu Y."/>
            <person name="Liu H."/>
            <person name="Wang H."/>
            <person name="Huang T."/>
            <person name="Liu B."/>
            <person name="Yang B."/>
            <person name="Yin L."/>
            <person name="Li B."/>
            <person name="Zhang Y."/>
            <person name="Zhang S."/>
            <person name="Jiang F."/>
            <person name="Zhang X."/>
            <person name="Ren Y."/>
            <person name="Wang B."/>
            <person name="Wang S."/>
            <person name="Lu Y."/>
            <person name="Wu K."/>
            <person name="Fan W."/>
            <person name="Wang G."/>
        </authorList>
    </citation>
    <scope>NUCLEOTIDE SEQUENCE</scope>
    <source>
        <strain evidence="1">12Hb</strain>
    </source>
</reference>
<protein>
    <submittedName>
        <fullName evidence="1">Uncharacterized protein</fullName>
    </submittedName>
</protein>
<gene>
    <name evidence="1" type="ORF">GE061_016764</name>
</gene>
<keyword evidence="2" id="KW-1185">Reference proteome</keyword>
<organism evidence="1 2">
    <name type="scientific">Apolygus lucorum</name>
    <name type="common">Small green plant bug</name>
    <name type="synonym">Lygocoris lucorum</name>
    <dbReference type="NCBI Taxonomy" id="248454"/>
    <lineage>
        <taxon>Eukaryota</taxon>
        <taxon>Metazoa</taxon>
        <taxon>Ecdysozoa</taxon>
        <taxon>Arthropoda</taxon>
        <taxon>Hexapoda</taxon>
        <taxon>Insecta</taxon>
        <taxon>Pterygota</taxon>
        <taxon>Neoptera</taxon>
        <taxon>Paraneoptera</taxon>
        <taxon>Hemiptera</taxon>
        <taxon>Heteroptera</taxon>
        <taxon>Panheteroptera</taxon>
        <taxon>Cimicomorpha</taxon>
        <taxon>Miridae</taxon>
        <taxon>Mirini</taxon>
        <taxon>Apolygus</taxon>
    </lineage>
</organism>
<dbReference type="AlphaFoldDB" id="A0A6A4K131"/>
<name>A0A6A4K131_APOLU</name>
<dbReference type="EMBL" id="WIXP02000007">
    <property type="protein sequence ID" value="KAF6208310.1"/>
    <property type="molecule type" value="Genomic_DNA"/>
</dbReference>
<comment type="caution">
    <text evidence="1">The sequence shown here is derived from an EMBL/GenBank/DDBJ whole genome shotgun (WGS) entry which is preliminary data.</text>
</comment>
<sequence>MRTTAHLLQPTHSQPEQEIATMAEDNIDALVRTYLNHIPSSPSSSTSGVLQGTIFERLPSLFPPIEGYPSDNELYCAPSLPPFSNYSKRTRDGNVTEHSDDRKHLLENVVDDDKLSYILDVTTTVATDLPAVTTTVATDLPAVTTNVATTNIPIRYSKLNSNTPVVVTSFTTTTITPVLDPYESVGMDDDEEGVCETYTQIKLNGGRDYYLTPSTYKYLPIQRPAGDTSPYLYHGRCHGSSHIQNFTIDDEDFLSSRGEASIVTSTTTTTTWRDLSNSSRKRKRLVQSYSSPPLLSPQPSSSPSHPSLFFAVSSGPSCCCSLYSRQEILMVFCDITQNSVKLIRGRTKKYQGGRVDLKKICELYMLYSIPRTLMRLSRAPRVIETFMSNFQPNIIAHTRTICTTIDEDQCREIYHKMYKITTTAHAGSGCCSNELALVDLLECKALDWFSSCQLTLGTTAHLENIKKQQYNKQR</sequence>
<evidence type="ECO:0000313" key="1">
    <source>
        <dbReference type="EMBL" id="KAF6208310.1"/>
    </source>
</evidence>
<proteinExistence type="predicted"/>